<comment type="caution">
    <text evidence="6">The sequence shown here is derived from an EMBL/GenBank/DDBJ whole genome shotgun (WGS) entry which is preliminary data.</text>
</comment>
<accession>A0A0P7WID6</accession>
<dbReference type="SUPFAM" id="SSF52540">
    <property type="entry name" value="P-loop containing nucleoside triphosphate hydrolases"/>
    <property type="match status" value="1"/>
</dbReference>
<keyword evidence="3" id="KW-0067">ATP-binding</keyword>
<dbReference type="PROSITE" id="PS51193">
    <property type="entry name" value="HELICASE_ATP_BIND_2"/>
    <property type="match status" value="1"/>
</dbReference>
<dbReference type="InterPro" id="IPR027417">
    <property type="entry name" value="P-loop_NTPase"/>
</dbReference>
<dbReference type="SMART" id="SM00488">
    <property type="entry name" value="DEXDc2"/>
    <property type="match status" value="1"/>
</dbReference>
<dbReference type="AlphaFoldDB" id="A0A0P7WID6"/>
<dbReference type="InterPro" id="IPR014013">
    <property type="entry name" value="Helic_SF1/SF2_ATP-bd_DinG/Rad3"/>
</dbReference>
<feature type="region of interest" description="Disordered" evidence="4">
    <location>
        <begin position="76"/>
        <end position="101"/>
    </location>
</feature>
<dbReference type="FunFam" id="3.40.50.300:FF:000910">
    <property type="entry name" value="probable ATP-dependent DNA helicase DDX11"/>
    <property type="match status" value="1"/>
</dbReference>
<proteinExistence type="predicted"/>
<protein>
    <recommendedName>
        <fullName evidence="5">Helicase ATP-binding domain-containing protein</fullName>
    </recommendedName>
</protein>
<evidence type="ECO:0000313" key="6">
    <source>
        <dbReference type="EMBL" id="KPP60932.1"/>
    </source>
</evidence>
<dbReference type="Gene3D" id="3.40.50.300">
    <property type="entry name" value="P-loop containing nucleotide triphosphate hydrolases"/>
    <property type="match status" value="1"/>
</dbReference>
<evidence type="ECO:0000256" key="4">
    <source>
        <dbReference type="SAM" id="MobiDB-lite"/>
    </source>
</evidence>
<keyword evidence="2" id="KW-0378">Hydrolase</keyword>
<feature type="domain" description="Helicase ATP-binding" evidence="5">
    <location>
        <begin position="5"/>
        <end position="160"/>
    </location>
</feature>
<evidence type="ECO:0000256" key="2">
    <source>
        <dbReference type="ARBA" id="ARBA00022801"/>
    </source>
</evidence>
<evidence type="ECO:0000259" key="5">
    <source>
        <dbReference type="PROSITE" id="PS51193"/>
    </source>
</evidence>
<reference evidence="6 7" key="1">
    <citation type="submission" date="2015-08" db="EMBL/GenBank/DDBJ databases">
        <title>The genome of the Asian arowana (Scleropages formosus).</title>
        <authorList>
            <person name="Tan M.H."/>
            <person name="Gan H.M."/>
            <person name="Croft L.J."/>
            <person name="Austin C.M."/>
        </authorList>
    </citation>
    <scope>NUCLEOTIDE SEQUENCE [LARGE SCALE GENOMIC DNA]</scope>
    <source>
        <strain evidence="6">Aro1</strain>
    </source>
</reference>
<dbReference type="GO" id="GO:0016818">
    <property type="term" value="F:hydrolase activity, acting on acid anhydrides, in phosphorus-containing anhydrides"/>
    <property type="evidence" value="ECO:0007669"/>
    <property type="project" value="InterPro"/>
</dbReference>
<name>A0A0P7WID6_SCLFO</name>
<dbReference type="GO" id="GO:0005634">
    <property type="term" value="C:nucleus"/>
    <property type="evidence" value="ECO:0007669"/>
    <property type="project" value="TreeGrafter"/>
</dbReference>
<feature type="compositionally biased region" description="Basic and acidic residues" evidence="4">
    <location>
        <begin position="76"/>
        <end position="89"/>
    </location>
</feature>
<keyword evidence="1" id="KW-0547">Nucleotide-binding</keyword>
<dbReference type="GO" id="GO:0005524">
    <property type="term" value="F:ATP binding"/>
    <property type="evidence" value="ECO:0007669"/>
    <property type="project" value="UniProtKB-KW"/>
</dbReference>
<organism evidence="6 7">
    <name type="scientific">Scleropages formosus</name>
    <name type="common">Asian bonytongue</name>
    <name type="synonym">Osteoglossum formosum</name>
    <dbReference type="NCBI Taxonomy" id="113540"/>
    <lineage>
        <taxon>Eukaryota</taxon>
        <taxon>Metazoa</taxon>
        <taxon>Chordata</taxon>
        <taxon>Craniata</taxon>
        <taxon>Vertebrata</taxon>
        <taxon>Euteleostomi</taxon>
        <taxon>Actinopterygii</taxon>
        <taxon>Neopterygii</taxon>
        <taxon>Teleostei</taxon>
        <taxon>Osteoglossocephala</taxon>
        <taxon>Osteoglossomorpha</taxon>
        <taxon>Osteoglossiformes</taxon>
        <taxon>Osteoglossidae</taxon>
        <taxon>Scleropages</taxon>
    </lineage>
</organism>
<dbReference type="GO" id="GO:0003678">
    <property type="term" value="F:DNA helicase activity"/>
    <property type="evidence" value="ECO:0007669"/>
    <property type="project" value="InterPro"/>
</dbReference>
<dbReference type="Proteomes" id="UP000034805">
    <property type="component" value="Unassembled WGS sequence"/>
</dbReference>
<evidence type="ECO:0000256" key="1">
    <source>
        <dbReference type="ARBA" id="ARBA00022741"/>
    </source>
</evidence>
<dbReference type="GO" id="GO:0034085">
    <property type="term" value="P:establishment of sister chromatid cohesion"/>
    <property type="evidence" value="ECO:0007669"/>
    <property type="project" value="TreeGrafter"/>
</dbReference>
<sequence>MVEAVDSRFRFPFEPYTIQKEFMEALYRTLEDSKIGIFESPTGTGKSLSLICGALTWLQDFEERKKQEAARLLENRADTVAEHPAEKKLTPGQDGSSSSEPDWITAFVQKKAERDLVDKLKVASHESQYQSRNALAVRGQSDWWIRAGTESGCYSCATFH</sequence>
<dbReference type="EMBL" id="JARO02010142">
    <property type="protein sequence ID" value="KPP60932.1"/>
    <property type="molecule type" value="Genomic_DNA"/>
</dbReference>
<dbReference type="InterPro" id="IPR045028">
    <property type="entry name" value="DinG/Rad3-like"/>
</dbReference>
<dbReference type="PANTHER" id="PTHR11472:SF41">
    <property type="entry name" value="ATP-DEPENDENT DNA HELICASE DDX11-RELATED"/>
    <property type="match status" value="1"/>
</dbReference>
<dbReference type="InterPro" id="IPR006554">
    <property type="entry name" value="Helicase-like_DEXD_c2"/>
</dbReference>
<dbReference type="PANTHER" id="PTHR11472">
    <property type="entry name" value="DNA REPAIR DEAD HELICASE RAD3/XP-D SUBFAMILY MEMBER"/>
    <property type="match status" value="1"/>
</dbReference>
<gene>
    <name evidence="6" type="ORF">Z043_121022</name>
</gene>
<evidence type="ECO:0000313" key="7">
    <source>
        <dbReference type="Proteomes" id="UP000034805"/>
    </source>
</evidence>
<evidence type="ECO:0000256" key="3">
    <source>
        <dbReference type="ARBA" id="ARBA00022840"/>
    </source>
</evidence>